<feature type="compositionally biased region" description="Basic and acidic residues" evidence="1">
    <location>
        <begin position="19"/>
        <end position="33"/>
    </location>
</feature>
<dbReference type="PANTHER" id="PTHR14636:SF1">
    <property type="entry name" value="TPA-INDUCED TRANSMEMBRANE PROTEIN"/>
    <property type="match status" value="1"/>
</dbReference>
<dbReference type="InterPro" id="IPR036364">
    <property type="entry name" value="SEA_dom_sf"/>
</dbReference>
<dbReference type="OrthoDB" id="8879801at2759"/>
<keyword evidence="2" id="KW-1133">Transmembrane helix</keyword>
<dbReference type="AlphaFoldDB" id="A0A8C5E831"/>
<dbReference type="PANTHER" id="PTHR14636">
    <property type="entry name" value="TPA-INDUCED TRANSMEMBRANE PROTEIN"/>
    <property type="match status" value="1"/>
</dbReference>
<dbReference type="InterPro" id="IPR000082">
    <property type="entry name" value="SEA_dom"/>
</dbReference>
<keyword evidence="5" id="KW-1185">Reference proteome</keyword>
<sequence>MDTELTRSSVMESNGAAKEPARNGDRSANRDPAETDCDALLSVHVSNGNGDLAAEPYAPEQARNADRAANGDPGATAGDALLSVPVSCSSAVCRIKKELTEVVFWKVQLWKIIIFILLVMVAVIMISLALCTVIHKDVDDEFDSSLFKFPRYFNGSFQMPNMVPTEDLYNLSSNESQNLTADLQKKLSDVYSSSNALGRYFSRAEITAFRNGSDVTDYRLMFVLPEEEKESIGKFIVCREIVYNVLRQFLYDQEDDGLEYIDPRTLTMFLQDV</sequence>
<feature type="domain" description="SEA" evidence="3">
    <location>
        <begin position="149"/>
        <end position="266"/>
    </location>
</feature>
<evidence type="ECO:0000313" key="5">
    <source>
        <dbReference type="Proteomes" id="UP000694680"/>
    </source>
</evidence>
<reference evidence="4" key="2">
    <citation type="submission" date="2025-08" db="UniProtKB">
        <authorList>
            <consortium name="Ensembl"/>
        </authorList>
    </citation>
    <scope>IDENTIFICATION</scope>
</reference>
<keyword evidence="2" id="KW-0812">Transmembrane</keyword>
<organism evidence="4 5">
    <name type="scientific">Gouania willdenowi</name>
    <name type="common">Blunt-snouted clingfish</name>
    <name type="synonym">Lepadogaster willdenowi</name>
    <dbReference type="NCBI Taxonomy" id="441366"/>
    <lineage>
        <taxon>Eukaryota</taxon>
        <taxon>Metazoa</taxon>
        <taxon>Chordata</taxon>
        <taxon>Craniata</taxon>
        <taxon>Vertebrata</taxon>
        <taxon>Euteleostomi</taxon>
        <taxon>Actinopterygii</taxon>
        <taxon>Neopterygii</taxon>
        <taxon>Teleostei</taxon>
        <taxon>Neoteleostei</taxon>
        <taxon>Acanthomorphata</taxon>
        <taxon>Ovalentaria</taxon>
        <taxon>Blenniimorphae</taxon>
        <taxon>Blenniiformes</taxon>
        <taxon>Gobiesocoidei</taxon>
        <taxon>Gobiesocidae</taxon>
        <taxon>Gobiesocinae</taxon>
        <taxon>Gouania</taxon>
    </lineage>
</organism>
<dbReference type="Pfam" id="PF01390">
    <property type="entry name" value="SEA"/>
    <property type="match status" value="1"/>
</dbReference>
<proteinExistence type="predicted"/>
<gene>
    <name evidence="4" type="primary">c13h3orf52</name>
</gene>
<keyword evidence="2" id="KW-0472">Membrane</keyword>
<name>A0A8C5E831_GOUWI</name>
<dbReference type="Ensembl" id="ENSGWIT00000019529.1">
    <property type="protein sequence ID" value="ENSGWIP00000017699.1"/>
    <property type="gene ID" value="ENSGWIG00000009846.1"/>
</dbReference>
<evidence type="ECO:0000259" key="3">
    <source>
        <dbReference type="PROSITE" id="PS50024"/>
    </source>
</evidence>
<accession>A0A8C5E831</accession>
<dbReference type="Gene3D" id="3.30.70.960">
    <property type="entry name" value="SEA domain"/>
    <property type="match status" value="1"/>
</dbReference>
<evidence type="ECO:0000256" key="2">
    <source>
        <dbReference type="SAM" id="Phobius"/>
    </source>
</evidence>
<dbReference type="InterPro" id="IPR033223">
    <property type="entry name" value="TTMP"/>
</dbReference>
<dbReference type="CTD" id="110437884"/>
<reference evidence="4" key="3">
    <citation type="submission" date="2025-09" db="UniProtKB">
        <authorList>
            <consortium name="Ensembl"/>
        </authorList>
    </citation>
    <scope>IDENTIFICATION</scope>
</reference>
<dbReference type="Proteomes" id="UP000694680">
    <property type="component" value="Chromosome 13"/>
</dbReference>
<evidence type="ECO:0000256" key="1">
    <source>
        <dbReference type="SAM" id="MobiDB-lite"/>
    </source>
</evidence>
<protein>
    <recommendedName>
        <fullName evidence="3">SEA domain-containing protein</fullName>
    </recommendedName>
</protein>
<reference evidence="4" key="1">
    <citation type="submission" date="2020-06" db="EMBL/GenBank/DDBJ databases">
        <authorList>
            <consortium name="Wellcome Sanger Institute Data Sharing"/>
        </authorList>
    </citation>
    <scope>NUCLEOTIDE SEQUENCE [LARGE SCALE GENOMIC DNA]</scope>
</reference>
<dbReference type="SUPFAM" id="SSF82671">
    <property type="entry name" value="SEA domain"/>
    <property type="match status" value="1"/>
</dbReference>
<feature type="region of interest" description="Disordered" evidence="1">
    <location>
        <begin position="1"/>
        <end position="33"/>
    </location>
</feature>
<feature type="compositionally biased region" description="Polar residues" evidence="1">
    <location>
        <begin position="1"/>
        <end position="12"/>
    </location>
</feature>
<feature type="transmembrane region" description="Helical" evidence="2">
    <location>
        <begin position="112"/>
        <end position="135"/>
    </location>
</feature>
<dbReference type="PROSITE" id="PS50024">
    <property type="entry name" value="SEA"/>
    <property type="match status" value="1"/>
</dbReference>
<evidence type="ECO:0000313" key="4">
    <source>
        <dbReference type="Ensembl" id="ENSGWIP00000017699.1"/>
    </source>
</evidence>